<dbReference type="KEGG" id="rml:FF011L_28200"/>
<evidence type="ECO:0000256" key="1">
    <source>
        <dbReference type="SAM" id="MobiDB-lite"/>
    </source>
</evidence>
<feature type="domain" description="Sulfatase-modifying factor enzyme-like" evidence="3">
    <location>
        <begin position="74"/>
        <end position="319"/>
    </location>
</feature>
<accession>A0A517MGN0</accession>
<dbReference type="PANTHER" id="PTHR23150:SF19">
    <property type="entry name" value="FORMYLGLYCINE-GENERATING ENZYME"/>
    <property type="match status" value="1"/>
</dbReference>
<dbReference type="InterPro" id="IPR005532">
    <property type="entry name" value="SUMF_dom"/>
</dbReference>
<proteinExistence type="predicted"/>
<dbReference type="InterPro" id="IPR016187">
    <property type="entry name" value="CTDL_fold"/>
</dbReference>
<dbReference type="InterPro" id="IPR042095">
    <property type="entry name" value="SUMF_sf"/>
</dbReference>
<feature type="signal peptide" evidence="2">
    <location>
        <begin position="1"/>
        <end position="18"/>
    </location>
</feature>
<feature type="compositionally biased region" description="Basic and acidic residues" evidence="1">
    <location>
        <begin position="347"/>
        <end position="361"/>
    </location>
</feature>
<organism evidence="4 5">
    <name type="scientific">Roseimaritima multifibrata</name>
    <dbReference type="NCBI Taxonomy" id="1930274"/>
    <lineage>
        <taxon>Bacteria</taxon>
        <taxon>Pseudomonadati</taxon>
        <taxon>Planctomycetota</taxon>
        <taxon>Planctomycetia</taxon>
        <taxon>Pirellulales</taxon>
        <taxon>Pirellulaceae</taxon>
        <taxon>Roseimaritima</taxon>
    </lineage>
</organism>
<dbReference type="GO" id="GO:0004674">
    <property type="term" value="F:protein serine/threonine kinase activity"/>
    <property type="evidence" value="ECO:0007669"/>
    <property type="project" value="UniProtKB-EC"/>
</dbReference>
<dbReference type="SUPFAM" id="SSF56436">
    <property type="entry name" value="C-type lectin-like"/>
    <property type="match status" value="1"/>
</dbReference>
<gene>
    <name evidence="4" type="primary">pkn1_2</name>
    <name evidence="4" type="ORF">FF011L_28200</name>
</gene>
<dbReference type="AlphaFoldDB" id="A0A517MGN0"/>
<sequence precursor="true">MRFITSLNARSCSTLSMAACLIAVMLTSANPATLSAEDAAAKLAPVPNPDAEADSPEKMKPYTELLEHTEESIELVPIPGGTFTMGSPEEEADRNDDEGPQHQVKIDPFWMGKYEITWDQYDVWTEQMDQLRRKMMAKKAGERDLLVDGVSRPTEPYTDMSFGRGKGRHPAICMTQHSARVFCKWLTAKTGRYYRLPTEAEWEYACRAGTKTAYSFGDDVSDLGEYAWFFDNTEDKYEKVGQKKPNPWGLYDMHGNVAEWVLDQYVPDNYAAAGTGVISNPLQIPTELYPRVVRGGSWDDDAEILRSAARVYSDPDWKQQDPQLPRSIWYHTDALGVGFRVVRPFEEPTEAEKEQKWEKTAPEQLDPEEG</sequence>
<name>A0A517MGN0_9BACT</name>
<keyword evidence="4" id="KW-0808">Transferase</keyword>
<keyword evidence="2" id="KW-0732">Signal</keyword>
<feature type="chain" id="PRO_5022051518" evidence="2">
    <location>
        <begin position="19"/>
        <end position="370"/>
    </location>
</feature>
<dbReference type="Gene3D" id="3.90.1580.10">
    <property type="entry name" value="paralog of FGE (formylglycine-generating enzyme)"/>
    <property type="match status" value="1"/>
</dbReference>
<protein>
    <submittedName>
        <fullName evidence="4">Serine/threonine-protein kinase pkn1</fullName>
        <ecNumber evidence="4">2.7.11.1</ecNumber>
    </submittedName>
</protein>
<evidence type="ECO:0000256" key="2">
    <source>
        <dbReference type="SAM" id="SignalP"/>
    </source>
</evidence>
<evidence type="ECO:0000313" key="5">
    <source>
        <dbReference type="Proteomes" id="UP000320672"/>
    </source>
</evidence>
<dbReference type="RefSeq" id="WP_246109391.1">
    <property type="nucleotide sequence ID" value="NZ_CP036262.1"/>
</dbReference>
<dbReference type="PANTHER" id="PTHR23150">
    <property type="entry name" value="SULFATASE MODIFYING FACTOR 1, 2"/>
    <property type="match status" value="1"/>
</dbReference>
<dbReference type="Pfam" id="PF03781">
    <property type="entry name" value="FGE-sulfatase"/>
    <property type="match status" value="1"/>
</dbReference>
<feature type="compositionally biased region" description="Acidic residues" evidence="1">
    <location>
        <begin position="88"/>
        <end position="98"/>
    </location>
</feature>
<dbReference type="EMBL" id="CP036262">
    <property type="protein sequence ID" value="QDS94043.1"/>
    <property type="molecule type" value="Genomic_DNA"/>
</dbReference>
<dbReference type="EC" id="2.7.11.1" evidence="4"/>
<dbReference type="Proteomes" id="UP000320672">
    <property type="component" value="Chromosome"/>
</dbReference>
<feature type="region of interest" description="Disordered" evidence="1">
    <location>
        <begin position="347"/>
        <end position="370"/>
    </location>
</feature>
<dbReference type="GO" id="GO:0120147">
    <property type="term" value="F:formylglycine-generating oxidase activity"/>
    <property type="evidence" value="ECO:0007669"/>
    <property type="project" value="TreeGrafter"/>
</dbReference>
<dbReference type="InterPro" id="IPR051043">
    <property type="entry name" value="Sulfatase_Mod_Factor_Kinase"/>
</dbReference>
<reference evidence="4 5" key="1">
    <citation type="submission" date="2019-02" db="EMBL/GenBank/DDBJ databases">
        <title>Deep-cultivation of Planctomycetes and their phenomic and genomic characterization uncovers novel biology.</title>
        <authorList>
            <person name="Wiegand S."/>
            <person name="Jogler M."/>
            <person name="Boedeker C."/>
            <person name="Pinto D."/>
            <person name="Vollmers J."/>
            <person name="Rivas-Marin E."/>
            <person name="Kohn T."/>
            <person name="Peeters S.H."/>
            <person name="Heuer A."/>
            <person name="Rast P."/>
            <person name="Oberbeckmann S."/>
            <person name="Bunk B."/>
            <person name="Jeske O."/>
            <person name="Meyerdierks A."/>
            <person name="Storesund J.E."/>
            <person name="Kallscheuer N."/>
            <person name="Luecker S."/>
            <person name="Lage O.M."/>
            <person name="Pohl T."/>
            <person name="Merkel B.J."/>
            <person name="Hornburger P."/>
            <person name="Mueller R.-W."/>
            <person name="Bruemmer F."/>
            <person name="Labrenz M."/>
            <person name="Spormann A.M."/>
            <person name="Op den Camp H."/>
            <person name="Overmann J."/>
            <person name="Amann R."/>
            <person name="Jetten M.S.M."/>
            <person name="Mascher T."/>
            <person name="Medema M.H."/>
            <person name="Devos D.P."/>
            <person name="Kaster A.-K."/>
            <person name="Ovreas L."/>
            <person name="Rohde M."/>
            <person name="Galperin M.Y."/>
            <person name="Jogler C."/>
        </authorList>
    </citation>
    <scope>NUCLEOTIDE SEQUENCE [LARGE SCALE GENOMIC DNA]</scope>
    <source>
        <strain evidence="4 5">FF011L</strain>
    </source>
</reference>
<keyword evidence="4" id="KW-0418">Kinase</keyword>
<feature type="region of interest" description="Disordered" evidence="1">
    <location>
        <begin position="77"/>
        <end position="101"/>
    </location>
</feature>
<evidence type="ECO:0000259" key="3">
    <source>
        <dbReference type="Pfam" id="PF03781"/>
    </source>
</evidence>
<keyword evidence="5" id="KW-1185">Reference proteome</keyword>
<evidence type="ECO:0000313" key="4">
    <source>
        <dbReference type="EMBL" id="QDS94043.1"/>
    </source>
</evidence>